<sequence length="44" mass="5094">MGFLKADDTILVLLQNFLTANNVKASEYSMEQRATYVYHLINEK</sequence>
<reference evidence="1" key="1">
    <citation type="submission" date="2023-01" db="EMBL/GenBank/DDBJ databases">
        <title>Human gut microbiome strain richness.</title>
        <authorList>
            <person name="Chen-Liaw A."/>
        </authorList>
    </citation>
    <scope>NUCLEOTIDE SEQUENCE</scope>
    <source>
        <strain evidence="1">1001217st2_G6_1001217B_191108</strain>
    </source>
</reference>
<dbReference type="RefSeq" id="WP_003535451.1">
    <property type="nucleotide sequence ID" value="NZ_AP031443.1"/>
</dbReference>
<dbReference type="EMBL" id="JAQLKE010000022">
    <property type="protein sequence ID" value="MDB7084691.1"/>
    <property type="molecule type" value="Genomic_DNA"/>
</dbReference>
<evidence type="ECO:0000313" key="1">
    <source>
        <dbReference type="EMBL" id="MDB7084691.1"/>
    </source>
</evidence>
<gene>
    <name evidence="1" type="ORF">PM738_12830</name>
</gene>
<accession>A0AB35IM60</accession>
<evidence type="ECO:0000313" key="2">
    <source>
        <dbReference type="Proteomes" id="UP001211987"/>
    </source>
</evidence>
<organism evidence="1 2">
    <name type="scientific">Thomasclavelia ramosa</name>
    <dbReference type="NCBI Taxonomy" id="1547"/>
    <lineage>
        <taxon>Bacteria</taxon>
        <taxon>Bacillati</taxon>
        <taxon>Bacillota</taxon>
        <taxon>Erysipelotrichia</taxon>
        <taxon>Erysipelotrichales</taxon>
        <taxon>Coprobacillaceae</taxon>
        <taxon>Thomasclavelia</taxon>
    </lineage>
</organism>
<protein>
    <submittedName>
        <fullName evidence="1">Uncharacterized protein</fullName>
    </submittedName>
</protein>
<dbReference type="AlphaFoldDB" id="A0AB35IM60"/>
<name>A0AB35IM60_9FIRM</name>
<comment type="caution">
    <text evidence="1">The sequence shown here is derived from an EMBL/GenBank/DDBJ whole genome shotgun (WGS) entry which is preliminary data.</text>
</comment>
<proteinExistence type="predicted"/>
<dbReference type="Proteomes" id="UP001211987">
    <property type="component" value="Unassembled WGS sequence"/>
</dbReference>